<dbReference type="EMBL" id="JAHQIW010002563">
    <property type="protein sequence ID" value="KAJ1355734.1"/>
    <property type="molecule type" value="Genomic_DNA"/>
</dbReference>
<sequence>MAAIDRAEKDDMCNRLQGRPYGRDRRHEKKTLSKKGKEWRSKELNSEMWARAHYRARRSVDVET</sequence>
<dbReference type="Proteomes" id="UP001196413">
    <property type="component" value="Unassembled WGS sequence"/>
</dbReference>
<protein>
    <submittedName>
        <fullName evidence="2">Uncharacterized protein</fullName>
    </submittedName>
</protein>
<accession>A0AAD5QNE0</accession>
<evidence type="ECO:0000313" key="3">
    <source>
        <dbReference type="Proteomes" id="UP001196413"/>
    </source>
</evidence>
<keyword evidence="3" id="KW-1185">Reference proteome</keyword>
<evidence type="ECO:0000256" key="1">
    <source>
        <dbReference type="SAM" id="MobiDB-lite"/>
    </source>
</evidence>
<name>A0AAD5QNE0_PARTN</name>
<feature type="compositionally biased region" description="Basic and acidic residues" evidence="1">
    <location>
        <begin position="1"/>
        <end position="13"/>
    </location>
</feature>
<evidence type="ECO:0000313" key="2">
    <source>
        <dbReference type="EMBL" id="KAJ1355734.1"/>
    </source>
</evidence>
<gene>
    <name evidence="2" type="ORF">KIN20_013260</name>
</gene>
<feature type="region of interest" description="Disordered" evidence="1">
    <location>
        <begin position="1"/>
        <end position="40"/>
    </location>
</feature>
<comment type="caution">
    <text evidence="2">The sequence shown here is derived from an EMBL/GenBank/DDBJ whole genome shotgun (WGS) entry which is preliminary data.</text>
</comment>
<proteinExistence type="predicted"/>
<organism evidence="2 3">
    <name type="scientific">Parelaphostrongylus tenuis</name>
    <name type="common">Meningeal worm</name>
    <dbReference type="NCBI Taxonomy" id="148309"/>
    <lineage>
        <taxon>Eukaryota</taxon>
        <taxon>Metazoa</taxon>
        <taxon>Ecdysozoa</taxon>
        <taxon>Nematoda</taxon>
        <taxon>Chromadorea</taxon>
        <taxon>Rhabditida</taxon>
        <taxon>Rhabditina</taxon>
        <taxon>Rhabditomorpha</taxon>
        <taxon>Strongyloidea</taxon>
        <taxon>Metastrongylidae</taxon>
        <taxon>Parelaphostrongylus</taxon>
    </lineage>
</organism>
<feature type="compositionally biased region" description="Basic residues" evidence="1">
    <location>
        <begin position="24"/>
        <end position="34"/>
    </location>
</feature>
<reference evidence="2" key="1">
    <citation type="submission" date="2021-06" db="EMBL/GenBank/DDBJ databases">
        <title>Parelaphostrongylus tenuis whole genome reference sequence.</title>
        <authorList>
            <person name="Garwood T.J."/>
            <person name="Larsen P.A."/>
            <person name="Fountain-Jones N.M."/>
            <person name="Garbe J.R."/>
            <person name="Macchietto M.G."/>
            <person name="Kania S.A."/>
            <person name="Gerhold R.W."/>
            <person name="Richards J.E."/>
            <person name="Wolf T.M."/>
        </authorList>
    </citation>
    <scope>NUCLEOTIDE SEQUENCE</scope>
    <source>
        <strain evidence="2">MNPRO001-30</strain>
        <tissue evidence="2">Meninges</tissue>
    </source>
</reference>
<dbReference type="AlphaFoldDB" id="A0AAD5QNE0"/>